<proteinExistence type="inferred from homology"/>
<dbReference type="Gene3D" id="1.20.1250.20">
    <property type="entry name" value="MFS general substrate transporter like domains"/>
    <property type="match status" value="1"/>
</dbReference>
<feature type="transmembrane region" description="Helical" evidence="3">
    <location>
        <begin position="72"/>
        <end position="90"/>
    </location>
</feature>
<comment type="similarity">
    <text evidence="1">Belongs to the reduced folate carrier (RFC) transporter (TC 2.A.48) family.</text>
</comment>
<feature type="transmembrane region" description="Helical" evidence="3">
    <location>
        <begin position="384"/>
        <end position="409"/>
    </location>
</feature>
<feature type="transmembrane region" description="Helical" evidence="3">
    <location>
        <begin position="330"/>
        <end position="347"/>
    </location>
</feature>
<evidence type="ECO:0000313" key="5">
    <source>
        <dbReference type="Proteomes" id="UP000271098"/>
    </source>
</evidence>
<dbReference type="InterPro" id="IPR002666">
    <property type="entry name" value="Folate_carrier"/>
</dbReference>
<keyword evidence="3" id="KW-0812">Transmembrane</keyword>
<evidence type="ECO:0000256" key="2">
    <source>
        <dbReference type="SAM" id="MobiDB-lite"/>
    </source>
</evidence>
<dbReference type="PANTHER" id="PTHR10686:SF20">
    <property type="entry name" value="FOLATE TRANSPORTER 1"/>
    <property type="match status" value="1"/>
</dbReference>
<dbReference type="WBParaSite" id="GPUH_0000060401-mRNA-1">
    <property type="protein sequence ID" value="GPUH_0000060401-mRNA-1"/>
    <property type="gene ID" value="GPUH_0000060401"/>
</dbReference>
<dbReference type="AlphaFoldDB" id="A0A183CVW3"/>
<dbReference type="Pfam" id="PF01770">
    <property type="entry name" value="Folate_carrier"/>
    <property type="match status" value="1"/>
</dbReference>
<dbReference type="PANTHER" id="PTHR10686">
    <property type="entry name" value="FOLATE TRANSPORTER"/>
    <property type="match status" value="1"/>
</dbReference>
<feature type="region of interest" description="Disordered" evidence="2">
    <location>
        <begin position="193"/>
        <end position="239"/>
    </location>
</feature>
<organism evidence="6">
    <name type="scientific">Gongylonema pulchrum</name>
    <dbReference type="NCBI Taxonomy" id="637853"/>
    <lineage>
        <taxon>Eukaryota</taxon>
        <taxon>Metazoa</taxon>
        <taxon>Ecdysozoa</taxon>
        <taxon>Nematoda</taxon>
        <taxon>Chromadorea</taxon>
        <taxon>Rhabditida</taxon>
        <taxon>Spirurina</taxon>
        <taxon>Spiruromorpha</taxon>
        <taxon>Spiruroidea</taxon>
        <taxon>Gongylonematidae</taxon>
        <taxon>Gongylonema</taxon>
    </lineage>
</organism>
<feature type="transmembrane region" description="Helical" evidence="3">
    <location>
        <begin position="262"/>
        <end position="281"/>
    </location>
</feature>
<feature type="transmembrane region" description="Helical" evidence="3">
    <location>
        <begin position="102"/>
        <end position="122"/>
    </location>
</feature>
<dbReference type="GO" id="GO:0090482">
    <property type="term" value="F:vitamin transmembrane transporter activity"/>
    <property type="evidence" value="ECO:0007669"/>
    <property type="project" value="InterPro"/>
</dbReference>
<dbReference type="Proteomes" id="UP000271098">
    <property type="component" value="Unassembled WGS sequence"/>
</dbReference>
<dbReference type="GO" id="GO:0005886">
    <property type="term" value="C:plasma membrane"/>
    <property type="evidence" value="ECO:0007669"/>
    <property type="project" value="TreeGrafter"/>
</dbReference>
<dbReference type="EMBL" id="UYRT01000570">
    <property type="protein sequence ID" value="VDK28379.1"/>
    <property type="molecule type" value="Genomic_DNA"/>
</dbReference>
<sequence length="451" mass="50756">MHWKATIVLICAFGIIKEFRPATPFLTPFLMSPPKNFTNVQVYSEIYPYWTYSYMVFLVPSFFLTDLLRYKPIVLVEAVSLCVTWILLIWGKTIWQMQIMQIAFGIASSCEIAYESYMFLIVDQKYYALVASYTRAATLAGRFFAYALAQFLISFKYGSYLLLNQISFVATCIIIPIGLAFPPITKEMIANRARKEEAQDQKQTTNTTNVDQEGGEASKERGQQISKESTNPDAKPPVEEQTVGDYFRSMFGHFKVFKRNSLILKWSIWWALTSCGVYQVMNYAQSLWATMQIISDTFNGIAECANTLIGALISFGVQYMRVNWVARGEYILFGTSLAIAVFVAIMSQSKSIAVSYVLYVGNLCLWAEMCTCYSANIASQLDSASYGFVFGLDTFIALLLETILTFAVADKHGLALYIREQVPQFLFLLAPQSGMVTCSFFTKACQIGAVG</sequence>
<gene>
    <name evidence="4" type="ORF">GPUH_LOCUS604</name>
</gene>
<feature type="compositionally biased region" description="Polar residues" evidence="2">
    <location>
        <begin position="201"/>
        <end position="211"/>
    </location>
</feature>
<feature type="transmembrane region" description="Helical" evidence="3">
    <location>
        <begin position="47"/>
        <end position="65"/>
    </location>
</feature>
<feature type="compositionally biased region" description="Polar residues" evidence="2">
    <location>
        <begin position="223"/>
        <end position="232"/>
    </location>
</feature>
<evidence type="ECO:0000256" key="1">
    <source>
        <dbReference type="ARBA" id="ARBA00005773"/>
    </source>
</evidence>
<feature type="transmembrane region" description="Helical" evidence="3">
    <location>
        <begin position="166"/>
        <end position="185"/>
    </location>
</feature>
<dbReference type="InterPro" id="IPR036259">
    <property type="entry name" value="MFS_trans_sf"/>
</dbReference>
<accession>A0A183CVW3</accession>
<dbReference type="NCBIfam" id="TIGR00806">
    <property type="entry name" value="rfc"/>
    <property type="match status" value="1"/>
</dbReference>
<evidence type="ECO:0000313" key="6">
    <source>
        <dbReference type="WBParaSite" id="GPUH_0000060401-mRNA-1"/>
    </source>
</evidence>
<dbReference type="OrthoDB" id="18814at2759"/>
<keyword evidence="3" id="KW-1133">Transmembrane helix</keyword>
<keyword evidence="3" id="KW-0472">Membrane</keyword>
<feature type="transmembrane region" description="Helical" evidence="3">
    <location>
        <begin position="356"/>
        <end position="378"/>
    </location>
</feature>
<keyword evidence="5" id="KW-1185">Reference proteome</keyword>
<evidence type="ECO:0000256" key="3">
    <source>
        <dbReference type="SAM" id="Phobius"/>
    </source>
</evidence>
<protein>
    <submittedName>
        <fullName evidence="6">Thiamine transporter 2</fullName>
    </submittedName>
</protein>
<name>A0A183CVW3_9BILA</name>
<evidence type="ECO:0000313" key="4">
    <source>
        <dbReference type="EMBL" id="VDK28379.1"/>
    </source>
</evidence>
<reference evidence="6" key="1">
    <citation type="submission" date="2016-06" db="UniProtKB">
        <authorList>
            <consortium name="WormBaseParasite"/>
        </authorList>
    </citation>
    <scope>IDENTIFICATION</scope>
</reference>
<reference evidence="4 5" key="2">
    <citation type="submission" date="2018-11" db="EMBL/GenBank/DDBJ databases">
        <authorList>
            <consortium name="Pathogen Informatics"/>
        </authorList>
    </citation>
    <scope>NUCLEOTIDE SEQUENCE [LARGE SCALE GENOMIC DNA]</scope>
</reference>
<dbReference type="SUPFAM" id="SSF103473">
    <property type="entry name" value="MFS general substrate transporter"/>
    <property type="match status" value="1"/>
</dbReference>